<proteinExistence type="inferred from homology"/>
<evidence type="ECO:0000313" key="5">
    <source>
        <dbReference type="EMBL" id="MBI3129328.1"/>
    </source>
</evidence>
<dbReference type="GO" id="GO:0015833">
    <property type="term" value="P:peptide transport"/>
    <property type="evidence" value="ECO:0007669"/>
    <property type="project" value="TreeGrafter"/>
</dbReference>
<feature type="signal peptide" evidence="3">
    <location>
        <begin position="1"/>
        <end position="26"/>
    </location>
</feature>
<evidence type="ECO:0000256" key="3">
    <source>
        <dbReference type="SAM" id="SignalP"/>
    </source>
</evidence>
<name>A0A932MPX8_UNCTE</name>
<feature type="chain" id="PRO_5036749315" evidence="3">
    <location>
        <begin position="27"/>
        <end position="529"/>
    </location>
</feature>
<comment type="caution">
    <text evidence="5">The sequence shown here is derived from an EMBL/GenBank/DDBJ whole genome shotgun (WGS) entry which is preliminary data.</text>
</comment>
<evidence type="ECO:0000259" key="4">
    <source>
        <dbReference type="Pfam" id="PF00496"/>
    </source>
</evidence>
<feature type="domain" description="Solute-binding protein family 5" evidence="4">
    <location>
        <begin position="73"/>
        <end position="443"/>
    </location>
</feature>
<comment type="similarity">
    <text evidence="1">Belongs to the bacterial solute-binding protein 5 family.</text>
</comment>
<dbReference type="CDD" id="cd00995">
    <property type="entry name" value="PBP2_NikA_DppA_OppA_like"/>
    <property type="match status" value="1"/>
</dbReference>
<gene>
    <name evidence="5" type="ORF">HYZ11_17095</name>
</gene>
<evidence type="ECO:0000313" key="6">
    <source>
        <dbReference type="Proteomes" id="UP000782312"/>
    </source>
</evidence>
<dbReference type="SUPFAM" id="SSF53850">
    <property type="entry name" value="Periplasmic binding protein-like II"/>
    <property type="match status" value="1"/>
</dbReference>
<keyword evidence="2 3" id="KW-0732">Signal</keyword>
<dbReference type="Gene3D" id="3.10.105.10">
    <property type="entry name" value="Dipeptide-binding Protein, Domain 3"/>
    <property type="match status" value="1"/>
</dbReference>
<dbReference type="Proteomes" id="UP000782312">
    <property type="component" value="Unassembled WGS sequence"/>
</dbReference>
<accession>A0A932MPX8</accession>
<sequence length="529" mass="60512">MRRIFFSIAVCAVLVSALGAPPRAGAAKKGGTLRIAMEGNIPHMDGTVVLGLPIKFYREISGSSLVMVNEKYEIVGDLAHKWEFSDEGRVITFHLRPGAKFHDGTPLDAEAVKWNFDLINGRLETDWMKEEKKKNPKFKFNSSYNLYLYQVKKVEVVDKHTVRLHQQDLGKGMTLPALAGYFTRITFVSPTAYNRDYDKFKRLPVYSGPFKITEYKHNQLVVMERFKDYYIKDRPHLDRIEIYYMPDANQRLNALRAGQIDMIFSVPLSLVATLEKTPGVKLHTGRTATTMGIPINNQRGPFKDVRVRKALGCHGIDRALIVRTALRGLSEPWASFSGPGARDAIDLTAECRFDPAKVKSLLAEAGYGPQKPFKFQMPIINSDPTYAEIAQIMKTTYGQMGIQMDIQVLDRATWVNLFVLRRVADMTIQDTLPTFDFNSASHTFYSKTFLDYYMMKDPKVDAMVEEWRSTIDPKKQIEISHRLQRYIVDQGYYPSVAGSPFIQATRDYVKDFAFRNKIIFTLRDTWLDK</sequence>
<evidence type="ECO:0000256" key="2">
    <source>
        <dbReference type="ARBA" id="ARBA00022729"/>
    </source>
</evidence>
<evidence type="ECO:0000256" key="1">
    <source>
        <dbReference type="ARBA" id="ARBA00005695"/>
    </source>
</evidence>
<dbReference type="InterPro" id="IPR030678">
    <property type="entry name" value="Peptide/Ni-bd"/>
</dbReference>
<dbReference type="Pfam" id="PF00496">
    <property type="entry name" value="SBP_bac_5"/>
    <property type="match status" value="1"/>
</dbReference>
<dbReference type="PIRSF" id="PIRSF002741">
    <property type="entry name" value="MppA"/>
    <property type="match status" value="1"/>
</dbReference>
<dbReference type="InterPro" id="IPR000914">
    <property type="entry name" value="SBP_5_dom"/>
</dbReference>
<dbReference type="GO" id="GO:0043190">
    <property type="term" value="C:ATP-binding cassette (ABC) transporter complex"/>
    <property type="evidence" value="ECO:0007669"/>
    <property type="project" value="InterPro"/>
</dbReference>
<dbReference type="GO" id="GO:1904680">
    <property type="term" value="F:peptide transmembrane transporter activity"/>
    <property type="evidence" value="ECO:0007669"/>
    <property type="project" value="TreeGrafter"/>
</dbReference>
<protein>
    <submittedName>
        <fullName evidence="5">ABC transporter substrate-binding protein</fullName>
    </submittedName>
</protein>
<reference evidence="5" key="1">
    <citation type="submission" date="2020-07" db="EMBL/GenBank/DDBJ databases">
        <title>Huge and variable diversity of episymbiotic CPR bacteria and DPANN archaea in groundwater ecosystems.</title>
        <authorList>
            <person name="He C.Y."/>
            <person name="Keren R."/>
            <person name="Whittaker M."/>
            <person name="Farag I.F."/>
            <person name="Doudna J."/>
            <person name="Cate J.H.D."/>
            <person name="Banfield J.F."/>
        </authorList>
    </citation>
    <scope>NUCLEOTIDE SEQUENCE</scope>
    <source>
        <strain evidence="5">NC_groundwater_763_Ag_S-0.2um_68_21</strain>
    </source>
</reference>
<dbReference type="PANTHER" id="PTHR30290">
    <property type="entry name" value="PERIPLASMIC BINDING COMPONENT OF ABC TRANSPORTER"/>
    <property type="match status" value="1"/>
</dbReference>
<dbReference type="AlphaFoldDB" id="A0A932MPX8"/>
<dbReference type="PANTHER" id="PTHR30290:SF38">
    <property type="entry name" value="D,D-DIPEPTIDE-BINDING PERIPLASMIC PROTEIN DDPA-RELATED"/>
    <property type="match status" value="1"/>
</dbReference>
<dbReference type="Gene3D" id="3.40.190.10">
    <property type="entry name" value="Periplasmic binding protein-like II"/>
    <property type="match status" value="1"/>
</dbReference>
<organism evidence="5 6">
    <name type="scientific">Tectimicrobiota bacterium</name>
    <dbReference type="NCBI Taxonomy" id="2528274"/>
    <lineage>
        <taxon>Bacteria</taxon>
        <taxon>Pseudomonadati</taxon>
        <taxon>Nitrospinota/Tectimicrobiota group</taxon>
        <taxon>Candidatus Tectimicrobiota</taxon>
    </lineage>
</organism>
<dbReference type="InterPro" id="IPR039424">
    <property type="entry name" value="SBP_5"/>
</dbReference>
<dbReference type="EMBL" id="JACPUR010000040">
    <property type="protein sequence ID" value="MBI3129328.1"/>
    <property type="molecule type" value="Genomic_DNA"/>
</dbReference>
<dbReference type="GO" id="GO:0030288">
    <property type="term" value="C:outer membrane-bounded periplasmic space"/>
    <property type="evidence" value="ECO:0007669"/>
    <property type="project" value="UniProtKB-ARBA"/>
</dbReference>